<organism evidence="16 17">
    <name type="scientific">Vibrio nigripulchritudo SOn1</name>
    <dbReference type="NCBI Taxonomy" id="1238450"/>
    <lineage>
        <taxon>Bacteria</taxon>
        <taxon>Pseudomonadati</taxon>
        <taxon>Pseudomonadota</taxon>
        <taxon>Gammaproteobacteria</taxon>
        <taxon>Vibrionales</taxon>
        <taxon>Vibrionaceae</taxon>
        <taxon>Vibrio</taxon>
    </lineage>
</organism>
<evidence type="ECO:0000259" key="15">
    <source>
        <dbReference type="Pfam" id="PF07715"/>
    </source>
</evidence>
<dbReference type="AlphaFoldDB" id="A0AAV2VS37"/>
<feature type="domain" description="TonB-dependent receptor plug" evidence="15">
    <location>
        <begin position="48"/>
        <end position="153"/>
    </location>
</feature>
<feature type="domain" description="TonB-dependent receptor-like beta-barrel" evidence="14">
    <location>
        <begin position="238"/>
        <end position="660"/>
    </location>
</feature>
<evidence type="ECO:0000256" key="12">
    <source>
        <dbReference type="RuleBase" id="RU003357"/>
    </source>
</evidence>
<proteinExistence type="inferred from homology"/>
<evidence type="ECO:0000256" key="3">
    <source>
        <dbReference type="ARBA" id="ARBA00022448"/>
    </source>
</evidence>
<evidence type="ECO:0000256" key="5">
    <source>
        <dbReference type="ARBA" id="ARBA00022692"/>
    </source>
</evidence>
<dbReference type="InterPro" id="IPR037066">
    <property type="entry name" value="Plug_dom_sf"/>
</dbReference>
<keyword evidence="5 11" id="KW-0812">Transmembrane</keyword>
<dbReference type="EMBL" id="CAOF01000118">
    <property type="protein sequence ID" value="CCO47258.1"/>
    <property type="molecule type" value="Genomic_DNA"/>
</dbReference>
<evidence type="ECO:0000313" key="17">
    <source>
        <dbReference type="Proteomes" id="UP000018211"/>
    </source>
</evidence>
<evidence type="ECO:0000256" key="2">
    <source>
        <dbReference type="ARBA" id="ARBA00008143"/>
    </source>
</evidence>
<name>A0AAV2VS37_9VIBR</name>
<dbReference type="PROSITE" id="PS52016">
    <property type="entry name" value="TONB_DEPENDENT_REC_3"/>
    <property type="match status" value="1"/>
</dbReference>
<evidence type="ECO:0000256" key="8">
    <source>
        <dbReference type="ARBA" id="ARBA00023136"/>
    </source>
</evidence>
<keyword evidence="9 16" id="KW-0675">Receptor</keyword>
<comment type="caution">
    <text evidence="16">The sequence shown here is derived from an EMBL/GenBank/DDBJ whole genome shotgun (WGS) entry which is preliminary data.</text>
</comment>
<dbReference type="InterPro" id="IPR036942">
    <property type="entry name" value="Beta-barrel_TonB_sf"/>
</dbReference>
<sequence length="687" mass="77110">MKYVIPLFLLSVPPTALANSDEPVEKVTVVGTAAPNDDAWTKNTEVFEQSFSSEYIGRQELDEKSAGDIKDALRSVSNVRVTDQGAFSKQVSIRGLSGERVLYVVDGVKISNQGMTHSGGGEGNLNDINTVESIEVIKGSPAVIFDPGASGGIVNINTLQDNTEDHFRGQLKFGYDEGYEKTSQHAGVSTAYNGFGLRLSGSKNVAKGYKVADKGKLDKTLEDSNLIQEREGDNQILDLGYKDKAAALNVFYDGGQLGRVDASYANYQGEDINFTHGSSASVLRTDELKRDSISVTYRLPQLYRFENLIFSYNRSEINSVTNTVENTLTSDTFGLRAELNWLGGDHIFGGELIKDTADNKVSASQDYYAAFWSSNWYFGDLTVTPGIRFNHWKINKTFRKGENKELRCQLEGLLGCLPEQTDSTPTYSLGAVYSLTPNQNVTVNYAKTHRQPSVYERVAFDHFRGCFDNCEAESADNYELAWKYLSDNLFVSAAIFQNDFSSFINTKEKRAIKNQAALELCIQLGKCDPLTGDFNNQERDFFETHIEFYNAKNVTNKGAELLAHHKLSRQFEILGNLSYNEMYSEDPFVGHQSRPWELMTEATYRFDNPDFRPWIKLNARWVTDKPEVKQVDGFDAFDLYNLYFGFRYKAAKLNAGVRNLTNKVYHEPYGALDGLGRSYFANLTLAY</sequence>
<dbReference type="InterPro" id="IPR000531">
    <property type="entry name" value="Beta-barrel_TonB"/>
</dbReference>
<dbReference type="GO" id="GO:0044718">
    <property type="term" value="P:siderophore transmembrane transport"/>
    <property type="evidence" value="ECO:0007669"/>
    <property type="project" value="TreeGrafter"/>
</dbReference>
<keyword evidence="4 11" id="KW-1134">Transmembrane beta strand</keyword>
<dbReference type="Pfam" id="PF07715">
    <property type="entry name" value="Plug"/>
    <property type="match status" value="1"/>
</dbReference>
<evidence type="ECO:0000256" key="6">
    <source>
        <dbReference type="ARBA" id="ARBA00022729"/>
    </source>
</evidence>
<keyword evidence="6 13" id="KW-0732">Signal</keyword>
<dbReference type="SUPFAM" id="SSF56935">
    <property type="entry name" value="Porins"/>
    <property type="match status" value="1"/>
</dbReference>
<feature type="signal peptide" evidence="13">
    <location>
        <begin position="1"/>
        <end position="18"/>
    </location>
</feature>
<dbReference type="GO" id="GO:0009279">
    <property type="term" value="C:cell outer membrane"/>
    <property type="evidence" value="ECO:0007669"/>
    <property type="project" value="UniProtKB-SubCell"/>
</dbReference>
<dbReference type="RefSeq" id="WP_022612125.1">
    <property type="nucleotide sequence ID" value="NZ_LK391965.1"/>
</dbReference>
<evidence type="ECO:0000256" key="7">
    <source>
        <dbReference type="ARBA" id="ARBA00023077"/>
    </source>
</evidence>
<keyword evidence="8 11" id="KW-0472">Membrane</keyword>
<dbReference type="InterPro" id="IPR012910">
    <property type="entry name" value="Plug_dom"/>
</dbReference>
<dbReference type="Proteomes" id="UP000018211">
    <property type="component" value="Unassembled WGS sequence"/>
</dbReference>
<gene>
    <name evidence="16" type="ORF">VIBNISOn1_280027</name>
</gene>
<evidence type="ECO:0000256" key="13">
    <source>
        <dbReference type="SAM" id="SignalP"/>
    </source>
</evidence>
<accession>A0AAV2VS37</accession>
<evidence type="ECO:0000256" key="9">
    <source>
        <dbReference type="ARBA" id="ARBA00023170"/>
    </source>
</evidence>
<evidence type="ECO:0000256" key="11">
    <source>
        <dbReference type="PROSITE-ProRule" id="PRU01360"/>
    </source>
</evidence>
<keyword evidence="3 11" id="KW-0813">Transport</keyword>
<comment type="subcellular location">
    <subcellularLocation>
        <location evidence="1 11">Cell outer membrane</location>
        <topology evidence="1 11">Multi-pass membrane protein</topology>
    </subcellularLocation>
</comment>
<reference evidence="16 17" key="1">
    <citation type="journal article" date="2013" name="ISME J.">
        <title>Comparative genomics of pathogenic lineages of Vibrio nigripulchritudo identifies virulence-associated traits.</title>
        <authorList>
            <person name="Goudenege D."/>
            <person name="Labreuche Y."/>
            <person name="Krin E."/>
            <person name="Ansquer D."/>
            <person name="Mangenot S."/>
            <person name="Calteau A."/>
            <person name="Medigue C."/>
            <person name="Mazel D."/>
            <person name="Polz M.F."/>
            <person name="Le Roux F."/>
        </authorList>
    </citation>
    <scope>NUCLEOTIDE SEQUENCE [LARGE SCALE GENOMIC DNA]</scope>
    <source>
        <strain evidence="16 17">SOn1</strain>
    </source>
</reference>
<evidence type="ECO:0000313" key="16">
    <source>
        <dbReference type="EMBL" id="CCO47258.1"/>
    </source>
</evidence>
<feature type="chain" id="PRO_5043562132" evidence="13">
    <location>
        <begin position="19"/>
        <end position="687"/>
    </location>
</feature>
<dbReference type="InterPro" id="IPR039426">
    <property type="entry name" value="TonB-dep_rcpt-like"/>
</dbReference>
<protein>
    <submittedName>
        <fullName evidence="16">TonB-dependent receptor Porin</fullName>
    </submittedName>
</protein>
<dbReference type="GO" id="GO:0015344">
    <property type="term" value="F:siderophore uptake transmembrane transporter activity"/>
    <property type="evidence" value="ECO:0007669"/>
    <property type="project" value="TreeGrafter"/>
</dbReference>
<evidence type="ECO:0000256" key="4">
    <source>
        <dbReference type="ARBA" id="ARBA00022452"/>
    </source>
</evidence>
<dbReference type="Gene3D" id="2.170.130.10">
    <property type="entry name" value="TonB-dependent receptor, plug domain"/>
    <property type="match status" value="1"/>
</dbReference>
<comment type="similarity">
    <text evidence="2">Belongs to the TonB-dependent receptor family. Hemoglobin/haptoglobin binding protein subfamily.</text>
</comment>
<dbReference type="PANTHER" id="PTHR30069">
    <property type="entry name" value="TONB-DEPENDENT OUTER MEMBRANE RECEPTOR"/>
    <property type="match status" value="1"/>
</dbReference>
<dbReference type="Pfam" id="PF00593">
    <property type="entry name" value="TonB_dep_Rec_b-barrel"/>
    <property type="match status" value="1"/>
</dbReference>
<dbReference type="PANTHER" id="PTHR30069:SF29">
    <property type="entry name" value="HEMOGLOBIN AND HEMOGLOBIN-HAPTOGLOBIN-BINDING PROTEIN 1-RELATED"/>
    <property type="match status" value="1"/>
</dbReference>
<keyword evidence="7 12" id="KW-0798">TonB box</keyword>
<evidence type="ECO:0000259" key="14">
    <source>
        <dbReference type="Pfam" id="PF00593"/>
    </source>
</evidence>
<evidence type="ECO:0000256" key="10">
    <source>
        <dbReference type="ARBA" id="ARBA00023237"/>
    </source>
</evidence>
<evidence type="ECO:0000256" key="1">
    <source>
        <dbReference type="ARBA" id="ARBA00004571"/>
    </source>
</evidence>
<keyword evidence="10 11" id="KW-0998">Cell outer membrane</keyword>
<dbReference type="Gene3D" id="2.40.170.20">
    <property type="entry name" value="TonB-dependent receptor, beta-barrel domain"/>
    <property type="match status" value="1"/>
</dbReference>